<dbReference type="EMBL" id="ML145092">
    <property type="protein sequence ID" value="TBU62694.1"/>
    <property type="molecule type" value="Genomic_DNA"/>
</dbReference>
<sequence>MSSSSFSSSSPSSSSSRFRSSLPLGRVLPTAVVLAELASLAAAYSFNIVSTPRQCENLTVQITGDGGQPPYSLLIIPVGPSPLPNATEVRKITNVAFGSGSSASADFQLAFPENSQFVAVVSDNAGFGTGGTSAAVTVLSGNDGCFNPTQQVSPQWFLHTTPDGVLNSCVQTRIWWNPGDPQGTPNFQGVIPGGDSFSIPVGPTSTEIGSGVGFNWTADVREGTTLLLVGGDDRGLGVAGSNVFTVQRGSSSCLNDTSPSSTPGSPAGGSYPTSTDGSGTRSGSGSSGSSTNVGAIVGGVVGGVVGALALALLLVFVIRRRRFHQSGGTKERPVDLLQDNDHDGPDAGDGRLPEYYQPEPFVLPDPTVASSQHDLVSGAGAGTRPGTGTGYRDGDGARRESFLSTSTSDNAGLRAGGRSSAPSTSARKSPVPPSFRPVNIIQHDDAGPPEEAEEEQEPETIELPPAYTNIKPREVPKGGDAAEGSGSDAGASAAVQAAA</sequence>
<dbReference type="AlphaFoldDB" id="A0A4Q9Q7V8"/>
<evidence type="ECO:0000256" key="4">
    <source>
        <dbReference type="ARBA" id="ARBA00023136"/>
    </source>
</evidence>
<evidence type="ECO:0000313" key="8">
    <source>
        <dbReference type="Proteomes" id="UP000292082"/>
    </source>
</evidence>
<protein>
    <submittedName>
        <fullName evidence="7">Uncharacterized protein</fullName>
    </submittedName>
</protein>
<evidence type="ECO:0000313" key="7">
    <source>
        <dbReference type="EMBL" id="TBU62694.1"/>
    </source>
</evidence>
<evidence type="ECO:0000256" key="6">
    <source>
        <dbReference type="SAM" id="Phobius"/>
    </source>
</evidence>
<feature type="compositionally biased region" description="Basic and acidic residues" evidence="5">
    <location>
        <begin position="329"/>
        <end position="352"/>
    </location>
</feature>
<dbReference type="InterPro" id="IPR051694">
    <property type="entry name" value="Immunoregulatory_rcpt-like"/>
</dbReference>
<gene>
    <name evidence="7" type="ORF">BD310DRAFT_698718</name>
</gene>
<dbReference type="STRING" id="114155.A0A4Q9Q7V8"/>
<feature type="region of interest" description="Disordered" evidence="5">
    <location>
        <begin position="1"/>
        <end position="20"/>
    </location>
</feature>
<comment type="subcellular location">
    <subcellularLocation>
        <location evidence="1">Membrane</location>
        <topology evidence="1">Single-pass membrane protein</topology>
    </subcellularLocation>
</comment>
<feature type="compositionally biased region" description="Low complexity" evidence="5">
    <location>
        <begin position="478"/>
        <end position="499"/>
    </location>
</feature>
<keyword evidence="2 6" id="KW-0812">Transmembrane</keyword>
<keyword evidence="4 6" id="KW-0472">Membrane</keyword>
<feature type="region of interest" description="Disordered" evidence="5">
    <location>
        <begin position="325"/>
        <end position="499"/>
    </location>
</feature>
<feature type="region of interest" description="Disordered" evidence="5">
    <location>
        <begin position="249"/>
        <end position="290"/>
    </location>
</feature>
<feature type="transmembrane region" description="Helical" evidence="6">
    <location>
        <begin position="293"/>
        <end position="318"/>
    </location>
</feature>
<dbReference type="GO" id="GO:0016020">
    <property type="term" value="C:membrane"/>
    <property type="evidence" value="ECO:0007669"/>
    <property type="project" value="UniProtKB-SubCell"/>
</dbReference>
<reference evidence="7 8" key="1">
    <citation type="submission" date="2019-01" db="EMBL/GenBank/DDBJ databases">
        <title>Draft genome sequences of three monokaryotic isolates of the white-rot basidiomycete fungus Dichomitus squalens.</title>
        <authorList>
            <consortium name="DOE Joint Genome Institute"/>
            <person name="Lopez S.C."/>
            <person name="Andreopoulos B."/>
            <person name="Pangilinan J."/>
            <person name="Lipzen A."/>
            <person name="Riley R."/>
            <person name="Ahrendt S."/>
            <person name="Ng V."/>
            <person name="Barry K."/>
            <person name="Daum C."/>
            <person name="Grigoriev I.V."/>
            <person name="Hilden K.S."/>
            <person name="Makela M.R."/>
            <person name="de Vries R.P."/>
        </authorList>
    </citation>
    <scope>NUCLEOTIDE SEQUENCE [LARGE SCALE GENOMIC DNA]</scope>
    <source>
        <strain evidence="7 8">CBS 464.89</strain>
    </source>
</reference>
<dbReference type="PANTHER" id="PTHR15549:SF26">
    <property type="entry name" value="AXIAL BUDDING PATTERN PROTEIN 2-RELATED"/>
    <property type="match status" value="1"/>
</dbReference>
<feature type="compositionally biased region" description="Acidic residues" evidence="5">
    <location>
        <begin position="447"/>
        <end position="460"/>
    </location>
</feature>
<feature type="compositionally biased region" description="Low complexity" evidence="5">
    <location>
        <begin position="257"/>
        <end position="279"/>
    </location>
</feature>
<dbReference type="GO" id="GO:0071944">
    <property type="term" value="C:cell periphery"/>
    <property type="evidence" value="ECO:0007669"/>
    <property type="project" value="UniProtKB-ARBA"/>
</dbReference>
<keyword evidence="3 6" id="KW-1133">Transmembrane helix</keyword>
<evidence type="ECO:0000256" key="2">
    <source>
        <dbReference type="ARBA" id="ARBA00022692"/>
    </source>
</evidence>
<feature type="compositionally biased region" description="Gly residues" evidence="5">
    <location>
        <begin position="379"/>
        <end position="391"/>
    </location>
</feature>
<evidence type="ECO:0000256" key="3">
    <source>
        <dbReference type="ARBA" id="ARBA00022989"/>
    </source>
</evidence>
<feature type="compositionally biased region" description="Basic and acidic residues" evidence="5">
    <location>
        <begin position="392"/>
        <end position="401"/>
    </location>
</feature>
<accession>A0A4Q9Q7V8</accession>
<keyword evidence="8" id="KW-1185">Reference proteome</keyword>
<organism evidence="7 8">
    <name type="scientific">Dichomitus squalens</name>
    <dbReference type="NCBI Taxonomy" id="114155"/>
    <lineage>
        <taxon>Eukaryota</taxon>
        <taxon>Fungi</taxon>
        <taxon>Dikarya</taxon>
        <taxon>Basidiomycota</taxon>
        <taxon>Agaricomycotina</taxon>
        <taxon>Agaricomycetes</taxon>
        <taxon>Polyporales</taxon>
        <taxon>Polyporaceae</taxon>
        <taxon>Dichomitus</taxon>
    </lineage>
</organism>
<proteinExistence type="predicted"/>
<name>A0A4Q9Q7V8_9APHY</name>
<evidence type="ECO:0000256" key="1">
    <source>
        <dbReference type="ARBA" id="ARBA00004167"/>
    </source>
</evidence>
<dbReference type="Proteomes" id="UP000292082">
    <property type="component" value="Unassembled WGS sequence"/>
</dbReference>
<dbReference type="PANTHER" id="PTHR15549">
    <property type="entry name" value="PAIRED IMMUNOGLOBULIN-LIKE TYPE 2 RECEPTOR"/>
    <property type="match status" value="1"/>
</dbReference>
<evidence type="ECO:0000256" key="5">
    <source>
        <dbReference type="SAM" id="MobiDB-lite"/>
    </source>
</evidence>